<proteinExistence type="predicted"/>
<gene>
    <name evidence="1" type="ORF">HPB50_019471</name>
</gene>
<protein>
    <submittedName>
        <fullName evidence="1">Uncharacterized protein</fullName>
    </submittedName>
</protein>
<reference evidence="1" key="1">
    <citation type="submission" date="2020-05" db="EMBL/GenBank/DDBJ databases">
        <title>Large-scale comparative analyses of tick genomes elucidate their genetic diversity and vector capacities.</title>
        <authorList>
            <person name="Jia N."/>
            <person name="Wang J."/>
            <person name="Shi W."/>
            <person name="Du L."/>
            <person name="Sun Y."/>
            <person name="Zhan W."/>
            <person name="Jiang J."/>
            <person name="Wang Q."/>
            <person name="Zhang B."/>
            <person name="Ji P."/>
            <person name="Sakyi L.B."/>
            <person name="Cui X."/>
            <person name="Yuan T."/>
            <person name="Jiang B."/>
            <person name="Yang W."/>
            <person name="Lam T.T.-Y."/>
            <person name="Chang Q."/>
            <person name="Ding S."/>
            <person name="Wang X."/>
            <person name="Zhu J."/>
            <person name="Ruan X."/>
            <person name="Zhao L."/>
            <person name="Wei J."/>
            <person name="Que T."/>
            <person name="Du C."/>
            <person name="Cheng J."/>
            <person name="Dai P."/>
            <person name="Han X."/>
            <person name="Huang E."/>
            <person name="Gao Y."/>
            <person name="Liu J."/>
            <person name="Shao H."/>
            <person name="Ye R."/>
            <person name="Li L."/>
            <person name="Wei W."/>
            <person name="Wang X."/>
            <person name="Wang C."/>
            <person name="Yang T."/>
            <person name="Huo Q."/>
            <person name="Li W."/>
            <person name="Guo W."/>
            <person name="Chen H."/>
            <person name="Zhou L."/>
            <person name="Ni X."/>
            <person name="Tian J."/>
            <person name="Zhou Y."/>
            <person name="Sheng Y."/>
            <person name="Liu T."/>
            <person name="Pan Y."/>
            <person name="Xia L."/>
            <person name="Li J."/>
            <person name="Zhao F."/>
            <person name="Cao W."/>
        </authorList>
    </citation>
    <scope>NUCLEOTIDE SEQUENCE</scope>
    <source>
        <strain evidence="1">Hyas-2018</strain>
    </source>
</reference>
<sequence>MLRFGIDLTHEELARREVAPDLKKSLLSASKLTFGNAMVRTALTAWDDATTRLAAASKLKGTARIWHFAFENQHVTLKETFSSELALLVWQEHMIEVRQLAGESLQEHAYAKLRGIKNCAIVLTDAQKTDFLQGLQEPYVVAAIEANSP</sequence>
<name>A0ACB7S1C7_HYAAI</name>
<dbReference type="EMBL" id="CM023486">
    <property type="protein sequence ID" value="KAH6928771.1"/>
    <property type="molecule type" value="Genomic_DNA"/>
</dbReference>
<keyword evidence="2" id="KW-1185">Reference proteome</keyword>
<evidence type="ECO:0000313" key="1">
    <source>
        <dbReference type="EMBL" id="KAH6928771.1"/>
    </source>
</evidence>
<accession>A0ACB7S1C7</accession>
<organism evidence="1 2">
    <name type="scientific">Hyalomma asiaticum</name>
    <name type="common">Tick</name>
    <dbReference type="NCBI Taxonomy" id="266040"/>
    <lineage>
        <taxon>Eukaryota</taxon>
        <taxon>Metazoa</taxon>
        <taxon>Ecdysozoa</taxon>
        <taxon>Arthropoda</taxon>
        <taxon>Chelicerata</taxon>
        <taxon>Arachnida</taxon>
        <taxon>Acari</taxon>
        <taxon>Parasitiformes</taxon>
        <taxon>Ixodida</taxon>
        <taxon>Ixodoidea</taxon>
        <taxon>Ixodidae</taxon>
        <taxon>Hyalomminae</taxon>
        <taxon>Hyalomma</taxon>
    </lineage>
</organism>
<dbReference type="Proteomes" id="UP000821845">
    <property type="component" value="Chromosome 6"/>
</dbReference>
<evidence type="ECO:0000313" key="2">
    <source>
        <dbReference type="Proteomes" id="UP000821845"/>
    </source>
</evidence>
<comment type="caution">
    <text evidence="1">The sequence shown here is derived from an EMBL/GenBank/DDBJ whole genome shotgun (WGS) entry which is preliminary data.</text>
</comment>